<reference evidence="8 9" key="2">
    <citation type="submission" date="2018-11" db="EMBL/GenBank/DDBJ databases">
        <authorList>
            <consortium name="Pathogen Informatics"/>
        </authorList>
    </citation>
    <scope>NUCLEOTIDE SEQUENCE [LARGE SCALE GENOMIC DNA]</scope>
    <source>
        <strain evidence="8 9">MHpl1</strain>
    </source>
</reference>
<evidence type="ECO:0000313" key="10">
    <source>
        <dbReference type="WBParaSite" id="HPLM_0000791101-mRNA-1"/>
    </source>
</evidence>
<dbReference type="AlphaFoldDB" id="A0A158QM81"/>
<evidence type="ECO:0000256" key="4">
    <source>
        <dbReference type="ARBA" id="ARBA00023136"/>
    </source>
</evidence>
<evidence type="ECO:0000313" key="8">
    <source>
        <dbReference type="EMBL" id="VDO33300.1"/>
    </source>
</evidence>
<dbReference type="InterPro" id="IPR006202">
    <property type="entry name" value="Neur_chan_lig-bd"/>
</dbReference>
<proteinExistence type="predicted"/>
<organism evidence="10">
    <name type="scientific">Haemonchus placei</name>
    <name type="common">Barber's pole worm</name>
    <dbReference type="NCBI Taxonomy" id="6290"/>
    <lineage>
        <taxon>Eukaryota</taxon>
        <taxon>Metazoa</taxon>
        <taxon>Ecdysozoa</taxon>
        <taxon>Nematoda</taxon>
        <taxon>Chromadorea</taxon>
        <taxon>Rhabditida</taxon>
        <taxon>Rhabditina</taxon>
        <taxon>Rhabditomorpha</taxon>
        <taxon>Strongyloidea</taxon>
        <taxon>Trichostrongylidae</taxon>
        <taxon>Haemonchus</taxon>
    </lineage>
</organism>
<feature type="domain" description="Neurotransmitter-gated ion-channel ligand-binding" evidence="6">
    <location>
        <begin position="31"/>
        <end position="235"/>
    </location>
</feature>
<evidence type="ECO:0000259" key="7">
    <source>
        <dbReference type="Pfam" id="PF02932"/>
    </source>
</evidence>
<feature type="transmembrane region" description="Helical" evidence="5">
    <location>
        <begin position="6"/>
        <end position="24"/>
    </location>
</feature>
<evidence type="ECO:0000256" key="3">
    <source>
        <dbReference type="ARBA" id="ARBA00022989"/>
    </source>
</evidence>
<dbReference type="Proteomes" id="UP000268014">
    <property type="component" value="Unassembled WGS sequence"/>
</dbReference>
<reference evidence="10" key="1">
    <citation type="submission" date="2016-04" db="UniProtKB">
        <authorList>
            <consortium name="WormBaseParasite"/>
        </authorList>
    </citation>
    <scope>IDENTIFICATION</scope>
</reference>
<evidence type="ECO:0000259" key="6">
    <source>
        <dbReference type="Pfam" id="PF02931"/>
    </source>
</evidence>
<feature type="transmembrane region" description="Helical" evidence="5">
    <location>
        <begin position="275"/>
        <end position="297"/>
    </location>
</feature>
<evidence type="ECO:0000313" key="9">
    <source>
        <dbReference type="Proteomes" id="UP000268014"/>
    </source>
</evidence>
<dbReference type="WBParaSite" id="HPLM_0000791101-mRNA-1">
    <property type="protein sequence ID" value="HPLM_0000791101-mRNA-1"/>
    <property type="gene ID" value="HPLM_0000791101"/>
</dbReference>
<dbReference type="EMBL" id="UZAF01016746">
    <property type="protein sequence ID" value="VDO33300.1"/>
    <property type="molecule type" value="Genomic_DNA"/>
</dbReference>
<dbReference type="Gene3D" id="2.70.170.10">
    <property type="entry name" value="Neurotransmitter-gated ion-channel ligand-binding domain"/>
    <property type="match status" value="1"/>
</dbReference>
<accession>A0A158QM81</accession>
<keyword evidence="3 5" id="KW-1133">Transmembrane helix</keyword>
<comment type="subcellular location">
    <subcellularLocation>
        <location evidence="1">Membrane</location>
        <topology evidence="1">Multi-pass membrane protein</topology>
    </subcellularLocation>
</comment>
<dbReference type="Pfam" id="PF02932">
    <property type="entry name" value="Neur_chan_memb"/>
    <property type="match status" value="1"/>
</dbReference>
<dbReference type="OMA" id="KEWHRMF"/>
<dbReference type="InterPro" id="IPR036719">
    <property type="entry name" value="Neuro-gated_channel_TM_sf"/>
</dbReference>
<feature type="transmembrane region" description="Helical" evidence="5">
    <location>
        <begin position="402"/>
        <end position="427"/>
    </location>
</feature>
<dbReference type="Gene3D" id="1.20.58.390">
    <property type="entry name" value="Neurotransmitter-gated ion-channel transmembrane domain"/>
    <property type="match status" value="1"/>
</dbReference>
<evidence type="ECO:0000256" key="1">
    <source>
        <dbReference type="ARBA" id="ARBA00004141"/>
    </source>
</evidence>
<dbReference type="InterPro" id="IPR006201">
    <property type="entry name" value="Neur_channel"/>
</dbReference>
<dbReference type="GO" id="GO:0005230">
    <property type="term" value="F:extracellular ligand-gated monoatomic ion channel activity"/>
    <property type="evidence" value="ECO:0007669"/>
    <property type="project" value="InterPro"/>
</dbReference>
<dbReference type="STRING" id="6290.A0A158QM81"/>
<dbReference type="SUPFAM" id="SSF90112">
    <property type="entry name" value="Neurotransmitter-gated ion-channel transmembrane pore"/>
    <property type="match status" value="1"/>
</dbReference>
<dbReference type="SUPFAM" id="SSF63712">
    <property type="entry name" value="Nicotinic receptor ligand binding domain-like"/>
    <property type="match status" value="1"/>
</dbReference>
<protein>
    <submittedName>
        <fullName evidence="10">Neur_chan_LBD domain-containing protein</fullName>
    </submittedName>
</protein>
<name>A0A158QM81_HAEPC</name>
<evidence type="ECO:0000256" key="2">
    <source>
        <dbReference type="ARBA" id="ARBA00022692"/>
    </source>
</evidence>
<dbReference type="FunFam" id="2.70.170.10:FF:000028">
    <property type="entry name" value="AcetylCholine Receptor"/>
    <property type="match status" value="1"/>
</dbReference>
<evidence type="ECO:0000256" key="5">
    <source>
        <dbReference type="SAM" id="Phobius"/>
    </source>
</evidence>
<gene>
    <name evidence="8" type="ORF">HPLM_LOCUS7903</name>
</gene>
<keyword evidence="2 5" id="KW-0812">Transmembrane</keyword>
<dbReference type="InterPro" id="IPR038050">
    <property type="entry name" value="Neuro_actylchol_rec"/>
</dbReference>
<sequence length="429" mass="49510">MRYQDVYFVALIAVILPVITVSGSDHLSAKHKIFADIFKNYNRYIRPVRNVSTTTVVFMDNGLRSILRTDEVNQVIVLKEWHRMFWHDEFLVWNPAEYDNITEIQVPRSLIWLPDITRIDLLDQSQSMPDDRSYVMVDHTGFIRHSVSHVVKVFCGYKITMFPFDRQNCTLHYEPWVSTHVEIVIEVHPEPDVNHYKTSNEWDLISYTARTGLGSYPPMLSKATSRAFYDIVIKRSDTGEHNEKVTMGLTSLLSMTILLLMISENLPKTNEGLPILGFFVLVEILIGALATSTTVYVSQLQELPMTISGSWRQDKEVPTFLMALARFKLFSRVHRNDSCSSLLNEQLNQTNNVSRKDSQTRSVILAYIGNFERNINLISADVQRKAAQKRLRMKWVLVCERLDSLLLLFFLTVNTLFFAVLLLVGYMSN</sequence>
<dbReference type="Pfam" id="PF02931">
    <property type="entry name" value="Neur_chan_LBD"/>
    <property type="match status" value="1"/>
</dbReference>
<dbReference type="GO" id="GO:0004888">
    <property type="term" value="F:transmembrane signaling receptor activity"/>
    <property type="evidence" value="ECO:0007669"/>
    <property type="project" value="InterPro"/>
</dbReference>
<dbReference type="GO" id="GO:0016020">
    <property type="term" value="C:membrane"/>
    <property type="evidence" value="ECO:0007669"/>
    <property type="project" value="UniProtKB-SubCell"/>
</dbReference>
<feature type="domain" description="Neurotransmitter-gated ion-channel transmembrane" evidence="7">
    <location>
        <begin position="243"/>
        <end position="420"/>
    </location>
</feature>
<dbReference type="OrthoDB" id="5975154at2759"/>
<dbReference type="InterPro" id="IPR006029">
    <property type="entry name" value="Neurotrans-gated_channel_TM"/>
</dbReference>
<dbReference type="PANTHER" id="PTHR18945">
    <property type="entry name" value="NEUROTRANSMITTER GATED ION CHANNEL"/>
    <property type="match status" value="1"/>
</dbReference>
<keyword evidence="4 5" id="KW-0472">Membrane</keyword>
<dbReference type="CDD" id="cd18989">
    <property type="entry name" value="LGIC_ECD_cation"/>
    <property type="match status" value="1"/>
</dbReference>
<dbReference type="InterPro" id="IPR036734">
    <property type="entry name" value="Neur_chan_lig-bd_sf"/>
</dbReference>
<keyword evidence="9" id="KW-1185">Reference proteome</keyword>
<dbReference type="CDD" id="cd19051">
    <property type="entry name" value="LGIC_TM_cation"/>
    <property type="match status" value="1"/>
</dbReference>